<organism evidence="1 2">
    <name type="scientific">Corallincola holothuriorum</name>
    <dbReference type="NCBI Taxonomy" id="2282215"/>
    <lineage>
        <taxon>Bacteria</taxon>
        <taxon>Pseudomonadati</taxon>
        <taxon>Pseudomonadota</taxon>
        <taxon>Gammaproteobacteria</taxon>
        <taxon>Alteromonadales</taxon>
        <taxon>Psychromonadaceae</taxon>
        <taxon>Corallincola</taxon>
    </lineage>
</organism>
<name>A0A368N592_9GAMM</name>
<reference evidence="1 2" key="1">
    <citation type="submission" date="2018-07" db="EMBL/GenBank/DDBJ databases">
        <title>Corallincola holothuriorum sp. nov., a new facultative anaerobe isolated from sea cucumber Apostichopus japonicus.</title>
        <authorList>
            <person name="Xia H."/>
        </authorList>
    </citation>
    <scope>NUCLEOTIDE SEQUENCE [LARGE SCALE GENOMIC DNA]</scope>
    <source>
        <strain evidence="1 2">C4</strain>
    </source>
</reference>
<dbReference type="Proteomes" id="UP000252558">
    <property type="component" value="Unassembled WGS sequence"/>
</dbReference>
<evidence type="ECO:0000313" key="1">
    <source>
        <dbReference type="EMBL" id="RCU45688.1"/>
    </source>
</evidence>
<protein>
    <submittedName>
        <fullName evidence="1">Uncharacterized protein</fullName>
    </submittedName>
</protein>
<sequence length="103" mass="11325">MGESFQLSDLSADFYPSIVVLDDPGIDVRYRFLMSRLVREMAQIAQPHGSIEIYKIEASDGVPPTPFMVSSGNVDDAALEQLFDELTPLMQRVAQTGSLGEMA</sequence>
<evidence type="ECO:0000313" key="2">
    <source>
        <dbReference type="Proteomes" id="UP000252558"/>
    </source>
</evidence>
<accession>A0A368N592</accession>
<dbReference type="AlphaFoldDB" id="A0A368N592"/>
<dbReference type="OrthoDB" id="5888285at2"/>
<proteinExistence type="predicted"/>
<dbReference type="RefSeq" id="WP_114339138.1">
    <property type="nucleotide sequence ID" value="NZ_QPID01000009.1"/>
</dbReference>
<keyword evidence="2" id="KW-1185">Reference proteome</keyword>
<comment type="caution">
    <text evidence="1">The sequence shown here is derived from an EMBL/GenBank/DDBJ whole genome shotgun (WGS) entry which is preliminary data.</text>
</comment>
<gene>
    <name evidence="1" type="ORF">DU002_14605</name>
</gene>
<dbReference type="EMBL" id="QPID01000009">
    <property type="protein sequence ID" value="RCU45688.1"/>
    <property type="molecule type" value="Genomic_DNA"/>
</dbReference>